<gene>
    <name evidence="2" type="ORF">PoB_000602500</name>
</gene>
<dbReference type="SUPFAM" id="SSF48264">
    <property type="entry name" value="Cytochrome P450"/>
    <property type="match status" value="1"/>
</dbReference>
<reference evidence="2 3" key="1">
    <citation type="journal article" date="2021" name="Elife">
        <title>Chloroplast acquisition without the gene transfer in kleptoplastic sea slugs, Plakobranchus ocellatus.</title>
        <authorList>
            <person name="Maeda T."/>
            <person name="Takahashi S."/>
            <person name="Yoshida T."/>
            <person name="Shimamura S."/>
            <person name="Takaki Y."/>
            <person name="Nagai Y."/>
            <person name="Toyoda A."/>
            <person name="Suzuki Y."/>
            <person name="Arimoto A."/>
            <person name="Ishii H."/>
            <person name="Satoh N."/>
            <person name="Nishiyama T."/>
            <person name="Hasebe M."/>
            <person name="Maruyama T."/>
            <person name="Minagawa J."/>
            <person name="Obokata J."/>
            <person name="Shigenobu S."/>
        </authorList>
    </citation>
    <scope>NUCLEOTIDE SEQUENCE [LARGE SCALE GENOMIC DNA]</scope>
</reference>
<dbReference type="EMBL" id="BLXT01000663">
    <property type="protein sequence ID" value="GFN79519.1"/>
    <property type="molecule type" value="Genomic_DNA"/>
</dbReference>
<dbReference type="GO" id="GO:0005506">
    <property type="term" value="F:iron ion binding"/>
    <property type="evidence" value="ECO:0007669"/>
    <property type="project" value="InterPro"/>
</dbReference>
<dbReference type="AlphaFoldDB" id="A0AAV3Y8T2"/>
<dbReference type="GO" id="GO:0016705">
    <property type="term" value="F:oxidoreductase activity, acting on paired donors, with incorporation or reduction of molecular oxygen"/>
    <property type="evidence" value="ECO:0007669"/>
    <property type="project" value="InterPro"/>
</dbReference>
<organism evidence="2 3">
    <name type="scientific">Plakobranchus ocellatus</name>
    <dbReference type="NCBI Taxonomy" id="259542"/>
    <lineage>
        <taxon>Eukaryota</taxon>
        <taxon>Metazoa</taxon>
        <taxon>Spiralia</taxon>
        <taxon>Lophotrochozoa</taxon>
        <taxon>Mollusca</taxon>
        <taxon>Gastropoda</taxon>
        <taxon>Heterobranchia</taxon>
        <taxon>Euthyneura</taxon>
        <taxon>Panpulmonata</taxon>
        <taxon>Sacoglossa</taxon>
        <taxon>Placobranchoidea</taxon>
        <taxon>Plakobranchidae</taxon>
        <taxon>Plakobranchus</taxon>
    </lineage>
</organism>
<comment type="caution">
    <text evidence="2">The sequence shown here is derived from an EMBL/GenBank/DDBJ whole genome shotgun (WGS) entry which is preliminary data.</text>
</comment>
<dbReference type="GO" id="GO:0004497">
    <property type="term" value="F:monooxygenase activity"/>
    <property type="evidence" value="ECO:0007669"/>
    <property type="project" value="InterPro"/>
</dbReference>
<evidence type="ECO:0000256" key="1">
    <source>
        <dbReference type="SAM" id="MobiDB-lite"/>
    </source>
</evidence>
<sequence length="275" mass="30559">MATSLTCLNRPMPTKLTCLLRPVAFSLICLNRPTTGVRLMCHKQRMTFALICFKQPLASYLSQTGLTNVFCSDRFMASSLICRNQSRSYSPSCFKRPKTSTFTCLNNRIFSNTMFTSPSQITDIKEFKDIPGPEGLSQWPVIGTVLNFKPFTKFTVWDLHEFLASLITHYGPIVRFQFAGPTVLLSDPRDAEVLFQNEGRYPIRPPIDLGDLYCKRNNILGGFNETPQQGDLRLSGPPSGQGAGGGARTRDRMVPADLRADSLATVPPTPPPAME</sequence>
<dbReference type="Gene3D" id="1.10.630.10">
    <property type="entry name" value="Cytochrome P450"/>
    <property type="match status" value="1"/>
</dbReference>
<evidence type="ECO:0000313" key="2">
    <source>
        <dbReference type="EMBL" id="GFN79519.1"/>
    </source>
</evidence>
<feature type="region of interest" description="Disordered" evidence="1">
    <location>
        <begin position="225"/>
        <end position="275"/>
    </location>
</feature>
<dbReference type="Proteomes" id="UP000735302">
    <property type="component" value="Unassembled WGS sequence"/>
</dbReference>
<name>A0AAV3Y8T2_9GAST</name>
<protein>
    <submittedName>
        <fullName evidence="2">Cytochrome p450 cyp12a2</fullName>
    </submittedName>
</protein>
<feature type="compositionally biased region" description="Basic and acidic residues" evidence="1">
    <location>
        <begin position="248"/>
        <end position="260"/>
    </location>
</feature>
<keyword evidence="3" id="KW-1185">Reference proteome</keyword>
<dbReference type="GO" id="GO:0020037">
    <property type="term" value="F:heme binding"/>
    <property type="evidence" value="ECO:0007669"/>
    <property type="project" value="InterPro"/>
</dbReference>
<evidence type="ECO:0000313" key="3">
    <source>
        <dbReference type="Proteomes" id="UP000735302"/>
    </source>
</evidence>
<dbReference type="InterPro" id="IPR036396">
    <property type="entry name" value="Cyt_P450_sf"/>
</dbReference>
<proteinExistence type="predicted"/>
<accession>A0AAV3Y8T2</accession>